<reference evidence="1" key="1">
    <citation type="submission" date="2021-01" db="EMBL/GenBank/DDBJ databases">
        <authorList>
            <person name="Corre E."/>
            <person name="Pelletier E."/>
            <person name="Niang G."/>
            <person name="Scheremetjew M."/>
            <person name="Finn R."/>
            <person name="Kale V."/>
            <person name="Holt S."/>
            <person name="Cochrane G."/>
            <person name="Meng A."/>
            <person name="Brown T."/>
            <person name="Cohen L."/>
        </authorList>
    </citation>
    <scope>NUCLEOTIDE SEQUENCE</scope>
    <source>
        <strain evidence="1">Clade-D-RCC1621</strain>
    </source>
</reference>
<proteinExistence type="predicted"/>
<dbReference type="AlphaFoldDB" id="A0A6T5ZBP7"/>
<sequence length="208" mass="22161">MASASSAARGDDEHGSFAVIDLVAHLYRGSSDDRRALAAIWSTYTDATVKERTSKGFEMVRMHHATLTRIFRDDPDGDYLDIEDVRMVWEEFVDALRDATGAAHDAPVSPENAKSYDALEKPVMKRNQSFSRLAMDLAAAASVSPVASPEGSTRGIERISSSGMLLGIGCSSREPSLRGGNAFFSASSSASAGVRAEDVARALAADGK</sequence>
<gene>
    <name evidence="1" type="ORF">OMED0930_LOCUS4547</name>
</gene>
<dbReference type="EMBL" id="HBFO01006539">
    <property type="protein sequence ID" value="CAD8813452.1"/>
    <property type="molecule type" value="Transcribed_RNA"/>
</dbReference>
<protein>
    <submittedName>
        <fullName evidence="1">Uncharacterized protein</fullName>
    </submittedName>
</protein>
<organism evidence="1">
    <name type="scientific">Ostreococcus mediterraneus</name>
    <dbReference type="NCBI Taxonomy" id="1486918"/>
    <lineage>
        <taxon>Eukaryota</taxon>
        <taxon>Viridiplantae</taxon>
        <taxon>Chlorophyta</taxon>
        <taxon>Mamiellophyceae</taxon>
        <taxon>Mamiellales</taxon>
        <taxon>Bathycoccaceae</taxon>
        <taxon>Ostreococcus</taxon>
    </lineage>
</organism>
<evidence type="ECO:0000313" key="1">
    <source>
        <dbReference type="EMBL" id="CAD8813452.1"/>
    </source>
</evidence>
<name>A0A6T5ZBP7_9CHLO</name>
<accession>A0A6T5ZBP7</accession>